<proteinExistence type="predicted"/>
<gene>
    <name evidence="1" type="ORF">LshimejAT787_0311730</name>
</gene>
<sequence length="74" mass="8525">MHTLIPRSKYDVDITLVVHACRAHVSLYEKGTHNGSEPRNHLSTVPLWQWFRLRPQFLPFVLCCHVQKAGDCGI</sequence>
<dbReference type="Proteomes" id="UP001063166">
    <property type="component" value="Unassembled WGS sequence"/>
</dbReference>
<keyword evidence="2" id="KW-1185">Reference proteome</keyword>
<dbReference type="EMBL" id="BRPK01000003">
    <property type="protein sequence ID" value="GLB36886.1"/>
    <property type="molecule type" value="Genomic_DNA"/>
</dbReference>
<evidence type="ECO:0000313" key="2">
    <source>
        <dbReference type="Proteomes" id="UP001063166"/>
    </source>
</evidence>
<reference evidence="1" key="1">
    <citation type="submission" date="2022-07" db="EMBL/GenBank/DDBJ databases">
        <title>The genome of Lyophyllum shimeji provides insight into the initial evolution of ectomycorrhizal fungal genome.</title>
        <authorList>
            <person name="Kobayashi Y."/>
            <person name="Shibata T."/>
            <person name="Hirakawa H."/>
            <person name="Shigenobu S."/>
            <person name="Nishiyama T."/>
            <person name="Yamada A."/>
            <person name="Hasebe M."/>
            <person name="Kawaguchi M."/>
        </authorList>
    </citation>
    <scope>NUCLEOTIDE SEQUENCE</scope>
    <source>
        <strain evidence="1">AT787</strain>
    </source>
</reference>
<evidence type="ECO:0000313" key="1">
    <source>
        <dbReference type="EMBL" id="GLB36886.1"/>
    </source>
</evidence>
<dbReference type="AlphaFoldDB" id="A0A9P3PK62"/>
<name>A0A9P3PK62_LYOSH</name>
<accession>A0A9P3PK62</accession>
<comment type="caution">
    <text evidence="1">The sequence shown here is derived from an EMBL/GenBank/DDBJ whole genome shotgun (WGS) entry which is preliminary data.</text>
</comment>
<protein>
    <submittedName>
        <fullName evidence="1">Uncharacterized protein</fullName>
    </submittedName>
</protein>
<organism evidence="1 2">
    <name type="scientific">Lyophyllum shimeji</name>
    <name type="common">Hon-shimeji</name>
    <name type="synonym">Tricholoma shimeji</name>
    <dbReference type="NCBI Taxonomy" id="47721"/>
    <lineage>
        <taxon>Eukaryota</taxon>
        <taxon>Fungi</taxon>
        <taxon>Dikarya</taxon>
        <taxon>Basidiomycota</taxon>
        <taxon>Agaricomycotina</taxon>
        <taxon>Agaricomycetes</taxon>
        <taxon>Agaricomycetidae</taxon>
        <taxon>Agaricales</taxon>
        <taxon>Tricholomatineae</taxon>
        <taxon>Lyophyllaceae</taxon>
        <taxon>Lyophyllum</taxon>
    </lineage>
</organism>